<dbReference type="OrthoDB" id="9810239at2"/>
<protein>
    <submittedName>
        <fullName evidence="3">EamA-like transporter family protein</fullName>
    </submittedName>
</protein>
<evidence type="ECO:0000313" key="4">
    <source>
        <dbReference type="Proteomes" id="UP000198615"/>
    </source>
</evidence>
<feature type="transmembrane region" description="Helical" evidence="1">
    <location>
        <begin position="239"/>
        <end position="258"/>
    </location>
</feature>
<keyword evidence="1" id="KW-0812">Transmembrane</keyword>
<feature type="transmembrane region" description="Helical" evidence="1">
    <location>
        <begin position="126"/>
        <end position="143"/>
    </location>
</feature>
<keyword evidence="1" id="KW-0472">Membrane</keyword>
<feature type="transmembrane region" description="Helical" evidence="1">
    <location>
        <begin position="183"/>
        <end position="203"/>
    </location>
</feature>
<feature type="transmembrane region" description="Helical" evidence="1">
    <location>
        <begin position="209"/>
        <end position="232"/>
    </location>
</feature>
<feature type="transmembrane region" description="Helical" evidence="1">
    <location>
        <begin position="98"/>
        <end position="119"/>
    </location>
</feature>
<evidence type="ECO:0000259" key="2">
    <source>
        <dbReference type="Pfam" id="PF00892"/>
    </source>
</evidence>
<dbReference type="AlphaFoldDB" id="A0A8G2BM77"/>
<feature type="transmembrane region" description="Helical" evidence="1">
    <location>
        <begin position="65"/>
        <end position="92"/>
    </location>
</feature>
<feature type="transmembrane region" description="Helical" evidence="1">
    <location>
        <begin position="264"/>
        <end position="283"/>
    </location>
</feature>
<feature type="domain" description="EamA" evidence="2">
    <location>
        <begin position="153"/>
        <end position="280"/>
    </location>
</feature>
<feature type="transmembrane region" description="Helical" evidence="1">
    <location>
        <begin position="12"/>
        <end position="34"/>
    </location>
</feature>
<dbReference type="InterPro" id="IPR037185">
    <property type="entry name" value="EmrE-like"/>
</dbReference>
<dbReference type="Proteomes" id="UP000198615">
    <property type="component" value="Unassembled WGS sequence"/>
</dbReference>
<dbReference type="Pfam" id="PF00892">
    <property type="entry name" value="EamA"/>
    <property type="match status" value="2"/>
</dbReference>
<dbReference type="EMBL" id="FNBW01000019">
    <property type="protein sequence ID" value="SDG50689.1"/>
    <property type="molecule type" value="Genomic_DNA"/>
</dbReference>
<dbReference type="SUPFAM" id="SSF103481">
    <property type="entry name" value="Multidrug resistance efflux transporter EmrE"/>
    <property type="match status" value="2"/>
</dbReference>
<evidence type="ECO:0000313" key="3">
    <source>
        <dbReference type="EMBL" id="SDG50689.1"/>
    </source>
</evidence>
<name>A0A8G2BM77_9PROT</name>
<feature type="transmembrane region" description="Helical" evidence="1">
    <location>
        <begin position="149"/>
        <end position="171"/>
    </location>
</feature>
<comment type="caution">
    <text evidence="3">The sequence shown here is derived from an EMBL/GenBank/DDBJ whole genome shotgun (WGS) entry which is preliminary data.</text>
</comment>
<sequence>MSTDSAADPAKGLTLAVLGILILTPDTVLMRMVGADAWTILFWRGVLMTVGYVGPLALRYRGGCLAAVAAVGSRGALVTVLFAINTILFVVAVSTTTVANTLVIMSAAPLFAAVIGRVCLGERPPARTWIAIGVAILGILVIVGDGLSVGTWVGDLIALAAAIALGGHFVLVRSARPVDMMPAVGLSGLLVAAVSLIVADSLALSPVQFGWMALLGLLILPVSFGLLTLAPIYLSAAEVGLVVLLETVLGPLWVWLVMGEEPSTNALIGGAIVIAALVMNFALKRRSLPADTHPEASR</sequence>
<dbReference type="PANTHER" id="PTHR22911">
    <property type="entry name" value="ACYL-MALONYL CONDENSING ENZYME-RELATED"/>
    <property type="match status" value="1"/>
</dbReference>
<dbReference type="PANTHER" id="PTHR22911:SF135">
    <property type="entry name" value="BLR4310 PROTEIN"/>
    <property type="match status" value="1"/>
</dbReference>
<dbReference type="GO" id="GO:0016020">
    <property type="term" value="C:membrane"/>
    <property type="evidence" value="ECO:0007669"/>
    <property type="project" value="InterPro"/>
</dbReference>
<dbReference type="RefSeq" id="WP_093154221.1">
    <property type="nucleotide sequence ID" value="NZ_FNBW01000019.1"/>
</dbReference>
<feature type="transmembrane region" description="Helical" evidence="1">
    <location>
        <begin position="40"/>
        <end position="58"/>
    </location>
</feature>
<dbReference type="InterPro" id="IPR000620">
    <property type="entry name" value="EamA_dom"/>
</dbReference>
<gene>
    <name evidence="3" type="ORF">SAMN05660686_04654</name>
</gene>
<keyword evidence="4" id="KW-1185">Reference proteome</keyword>
<accession>A0A8G2BM77</accession>
<organism evidence="3 4">
    <name type="scientific">Thalassobaculum litoreum DSM 18839</name>
    <dbReference type="NCBI Taxonomy" id="1123362"/>
    <lineage>
        <taxon>Bacteria</taxon>
        <taxon>Pseudomonadati</taxon>
        <taxon>Pseudomonadota</taxon>
        <taxon>Alphaproteobacteria</taxon>
        <taxon>Rhodospirillales</taxon>
        <taxon>Thalassobaculaceae</taxon>
        <taxon>Thalassobaculum</taxon>
    </lineage>
</organism>
<reference evidence="3 4" key="1">
    <citation type="submission" date="2016-10" db="EMBL/GenBank/DDBJ databases">
        <authorList>
            <person name="Varghese N."/>
            <person name="Submissions S."/>
        </authorList>
    </citation>
    <scope>NUCLEOTIDE SEQUENCE [LARGE SCALE GENOMIC DNA]</scope>
    <source>
        <strain evidence="3 4">DSM 18839</strain>
    </source>
</reference>
<feature type="domain" description="EamA" evidence="2">
    <location>
        <begin position="11"/>
        <end position="143"/>
    </location>
</feature>
<keyword evidence="1" id="KW-1133">Transmembrane helix</keyword>
<proteinExistence type="predicted"/>
<evidence type="ECO:0000256" key="1">
    <source>
        <dbReference type="SAM" id="Phobius"/>
    </source>
</evidence>